<reference evidence="7" key="1">
    <citation type="submission" date="2019-07" db="EMBL/GenBank/DDBJ databases">
        <authorList>
            <person name="Dittberner H."/>
        </authorList>
    </citation>
    <scope>NUCLEOTIDE SEQUENCE [LARGE SCALE GENOMIC DNA]</scope>
</reference>
<name>A0A565BCD0_9BRAS</name>
<dbReference type="PROSITE" id="PS50016">
    <property type="entry name" value="ZF_PHD_2"/>
    <property type="match status" value="1"/>
</dbReference>
<dbReference type="InterPro" id="IPR019787">
    <property type="entry name" value="Znf_PHD-finger"/>
</dbReference>
<evidence type="ECO:0000313" key="7">
    <source>
        <dbReference type="EMBL" id="VVA99014.1"/>
    </source>
</evidence>
<dbReference type="GO" id="GO:0008270">
    <property type="term" value="F:zinc ion binding"/>
    <property type="evidence" value="ECO:0007669"/>
    <property type="project" value="UniProtKB-KW"/>
</dbReference>
<dbReference type="Gene3D" id="3.30.40.10">
    <property type="entry name" value="Zinc/RING finger domain, C3HC4 (zinc finger)"/>
    <property type="match status" value="1"/>
</dbReference>
<keyword evidence="2 4" id="KW-0863">Zinc-finger</keyword>
<dbReference type="SUPFAM" id="SSF57903">
    <property type="entry name" value="FYVE/PHD zinc finger"/>
    <property type="match status" value="1"/>
</dbReference>
<accession>A0A565BCD0</accession>
<protein>
    <recommendedName>
        <fullName evidence="6">PHD-type domain-containing protein</fullName>
    </recommendedName>
</protein>
<evidence type="ECO:0000256" key="1">
    <source>
        <dbReference type="ARBA" id="ARBA00022723"/>
    </source>
</evidence>
<dbReference type="InterPro" id="IPR013083">
    <property type="entry name" value="Znf_RING/FYVE/PHD"/>
</dbReference>
<dbReference type="PROSITE" id="PS01359">
    <property type="entry name" value="ZF_PHD_1"/>
    <property type="match status" value="1"/>
</dbReference>
<feature type="region of interest" description="Disordered" evidence="5">
    <location>
        <begin position="589"/>
        <end position="620"/>
    </location>
</feature>
<evidence type="ECO:0000256" key="3">
    <source>
        <dbReference type="ARBA" id="ARBA00022833"/>
    </source>
</evidence>
<dbReference type="OrthoDB" id="787137at2759"/>
<comment type="caution">
    <text evidence="7">The sequence shown here is derived from an EMBL/GenBank/DDBJ whole genome shotgun (WGS) entry which is preliminary data.</text>
</comment>
<keyword evidence="8" id="KW-1185">Reference proteome</keyword>
<dbReference type="InterPro" id="IPR001965">
    <property type="entry name" value="Znf_PHD"/>
</dbReference>
<evidence type="ECO:0000256" key="2">
    <source>
        <dbReference type="ARBA" id="ARBA00022771"/>
    </source>
</evidence>
<feature type="domain" description="PHD-type" evidence="6">
    <location>
        <begin position="309"/>
        <end position="361"/>
    </location>
</feature>
<sequence>MDAAAFNVPMNLESVAATLMVDEENGDGGETVAPLAKKQRFCDEINRVAEIVLVLSALGRIRGGKTPTELELELMVEARSMLAAMCEEFTPMDIIGKDDVRAVIEDLGLNDKAKDQRLGFRAPKLTISEKLSLGKRKMEEEAKKYLTPTVVSTGYASPGFAKNVHVAHQWPSGEVNSSGSHFRMERPPQVMMVNGVSQGTATSSANYYAASWSAQPQSTISFSTAPDKKVPVQSSVRAADTSFRPFMSQNPHGTFPSTNQPMQGMHYGHTSSFGNNHSVIAKIIHKVLQPLVKQYALWNPPSRDYMSRAIACQMCEVTINEVETLLICDACEKAYHLKCLQGNNMKGVPTSEWHCSRCVQAFNGKPFPPKYGPTISTTAAKRPSSTAGVQSSISKKVGSMDMKVNQQKPIVSTGPGVQNFPAFVSGAARTSHFETANVTANTTASAAKTTNTGRQGFRESLICGTNSTALVSLTVTPNPIAIASTSAVINNGLASKPLTPVGTMSSTYPLPAGNQVPVNGTSNAMTASLAAQALAVAENGDSSSVASGTADHSILNTDLTTQVHALTVTSDINSQLAVSHSETVKAIEDVNPSESTSHSDSHCLNDKTTSENGQELSKDGKKKFALETCQNHPTDSPAAVISDQDRKITAKPSVPQENSAYQTEKKASQPPLVPSSYHSQSEKETPNVQESLQNVPPGDSQKGEGVNGLDDRHKEQPSEPGIDKPASIKEANAA</sequence>
<evidence type="ECO:0000259" key="6">
    <source>
        <dbReference type="PROSITE" id="PS50016"/>
    </source>
</evidence>
<evidence type="ECO:0000256" key="4">
    <source>
        <dbReference type="PROSITE-ProRule" id="PRU00146"/>
    </source>
</evidence>
<dbReference type="InterPro" id="IPR056699">
    <property type="entry name" value="DUF7797"/>
</dbReference>
<dbReference type="Proteomes" id="UP000489600">
    <property type="component" value="Unassembled WGS sequence"/>
</dbReference>
<feature type="region of interest" description="Disordered" evidence="5">
    <location>
        <begin position="652"/>
        <end position="734"/>
    </location>
</feature>
<dbReference type="PANTHER" id="PTHR47527">
    <property type="entry name" value="RING/FYVE/PHD ZINC FINGER SUPERFAMILY PROTEIN"/>
    <property type="match status" value="1"/>
</dbReference>
<feature type="compositionally biased region" description="Basic and acidic residues" evidence="5">
    <location>
        <begin position="597"/>
        <end position="609"/>
    </location>
</feature>
<dbReference type="SMART" id="SM00249">
    <property type="entry name" value="PHD"/>
    <property type="match status" value="1"/>
</dbReference>
<evidence type="ECO:0000313" key="8">
    <source>
        <dbReference type="Proteomes" id="UP000489600"/>
    </source>
</evidence>
<dbReference type="EMBL" id="CABITT030000003">
    <property type="protein sequence ID" value="VVA99014.1"/>
    <property type="molecule type" value="Genomic_DNA"/>
</dbReference>
<keyword evidence="3" id="KW-0862">Zinc</keyword>
<keyword evidence="1" id="KW-0479">Metal-binding</keyword>
<dbReference type="InterPro" id="IPR011011">
    <property type="entry name" value="Znf_FYVE_PHD"/>
</dbReference>
<dbReference type="Pfam" id="PF25073">
    <property type="entry name" value="DUF7797"/>
    <property type="match status" value="1"/>
</dbReference>
<dbReference type="InterPro" id="IPR019786">
    <property type="entry name" value="Zinc_finger_PHD-type_CS"/>
</dbReference>
<gene>
    <name evidence="7" type="ORF">ANE_LOCUS9459</name>
</gene>
<dbReference type="AlphaFoldDB" id="A0A565BCD0"/>
<proteinExistence type="predicted"/>
<evidence type="ECO:0000256" key="5">
    <source>
        <dbReference type="SAM" id="MobiDB-lite"/>
    </source>
</evidence>
<organism evidence="7 8">
    <name type="scientific">Arabis nemorensis</name>
    <dbReference type="NCBI Taxonomy" id="586526"/>
    <lineage>
        <taxon>Eukaryota</taxon>
        <taxon>Viridiplantae</taxon>
        <taxon>Streptophyta</taxon>
        <taxon>Embryophyta</taxon>
        <taxon>Tracheophyta</taxon>
        <taxon>Spermatophyta</taxon>
        <taxon>Magnoliopsida</taxon>
        <taxon>eudicotyledons</taxon>
        <taxon>Gunneridae</taxon>
        <taxon>Pentapetalae</taxon>
        <taxon>rosids</taxon>
        <taxon>malvids</taxon>
        <taxon>Brassicales</taxon>
        <taxon>Brassicaceae</taxon>
        <taxon>Arabideae</taxon>
        <taxon>Arabis</taxon>
    </lineage>
</organism>
<dbReference type="CDD" id="cd15489">
    <property type="entry name" value="PHD_SF"/>
    <property type="match status" value="1"/>
</dbReference>
<dbReference type="Pfam" id="PF00628">
    <property type="entry name" value="PHD"/>
    <property type="match status" value="1"/>
</dbReference>
<dbReference type="PANTHER" id="PTHR47527:SF5">
    <property type="entry name" value="PHD-TYPE DOMAIN-CONTAINING PROTEIN"/>
    <property type="match status" value="1"/>
</dbReference>